<evidence type="ECO:0000313" key="5">
    <source>
        <dbReference type="Proteomes" id="UP000740926"/>
    </source>
</evidence>
<dbReference type="GO" id="GO:0006629">
    <property type="term" value="P:lipid metabolic process"/>
    <property type="evidence" value="ECO:0007669"/>
    <property type="project" value="InterPro"/>
</dbReference>
<evidence type="ECO:0000259" key="3">
    <source>
        <dbReference type="Pfam" id="PF01764"/>
    </source>
</evidence>
<name>A0A9P7CRB8_9FUNG</name>
<dbReference type="Proteomes" id="UP000740926">
    <property type="component" value="Unassembled WGS sequence"/>
</dbReference>
<protein>
    <recommendedName>
        <fullName evidence="3">Fungal lipase-type domain-containing protein</fullName>
    </recommendedName>
</protein>
<dbReference type="PANTHER" id="PTHR45856:SF11">
    <property type="entry name" value="FUNGAL LIPASE-LIKE DOMAIN-CONTAINING PROTEIN"/>
    <property type="match status" value="1"/>
</dbReference>
<evidence type="ECO:0000313" key="4">
    <source>
        <dbReference type="EMBL" id="KAG1572257.1"/>
    </source>
</evidence>
<evidence type="ECO:0000256" key="1">
    <source>
        <dbReference type="SAM" id="MobiDB-lite"/>
    </source>
</evidence>
<accession>A0A9P7CRB8</accession>
<dbReference type="InterPro" id="IPR051218">
    <property type="entry name" value="Sec_MonoDiacylglyc_Lipase"/>
</dbReference>
<dbReference type="SUPFAM" id="SSF53474">
    <property type="entry name" value="alpha/beta-Hydrolases"/>
    <property type="match status" value="1"/>
</dbReference>
<keyword evidence="5" id="KW-1185">Reference proteome</keyword>
<evidence type="ECO:0000256" key="2">
    <source>
        <dbReference type="SAM" id="SignalP"/>
    </source>
</evidence>
<dbReference type="InterPro" id="IPR029058">
    <property type="entry name" value="AB_hydrolase_fold"/>
</dbReference>
<feature type="signal peptide" evidence="2">
    <location>
        <begin position="1"/>
        <end position="26"/>
    </location>
</feature>
<dbReference type="InterPro" id="IPR002921">
    <property type="entry name" value="Fungal_lipase-type"/>
</dbReference>
<dbReference type="Gene3D" id="3.40.50.1820">
    <property type="entry name" value="alpha/beta hydrolase"/>
    <property type="match status" value="1"/>
</dbReference>
<dbReference type="AlphaFoldDB" id="A0A9P7CRB8"/>
<gene>
    <name evidence="4" type="ORF">G6F50_003898</name>
</gene>
<reference evidence="4 5" key="1">
    <citation type="journal article" date="2020" name="Microb. Genom.">
        <title>Genetic diversity of clinical and environmental Mucorales isolates obtained from an investigation of mucormycosis cases among solid organ transplant recipients.</title>
        <authorList>
            <person name="Nguyen M.H."/>
            <person name="Kaul D."/>
            <person name="Muto C."/>
            <person name="Cheng S.J."/>
            <person name="Richter R.A."/>
            <person name="Bruno V.M."/>
            <person name="Liu G."/>
            <person name="Beyhan S."/>
            <person name="Sundermann A.J."/>
            <person name="Mounaud S."/>
            <person name="Pasculle A.W."/>
            <person name="Nierman W.C."/>
            <person name="Driscoll E."/>
            <person name="Cumbie R."/>
            <person name="Clancy C.J."/>
            <person name="Dupont C.L."/>
        </authorList>
    </citation>
    <scope>NUCLEOTIDE SEQUENCE [LARGE SCALE GENOMIC DNA]</scope>
    <source>
        <strain evidence="4 5">GL24</strain>
    </source>
</reference>
<organism evidence="4 5">
    <name type="scientific">Rhizopus delemar</name>
    <dbReference type="NCBI Taxonomy" id="936053"/>
    <lineage>
        <taxon>Eukaryota</taxon>
        <taxon>Fungi</taxon>
        <taxon>Fungi incertae sedis</taxon>
        <taxon>Mucoromycota</taxon>
        <taxon>Mucoromycotina</taxon>
        <taxon>Mucoromycetes</taxon>
        <taxon>Mucorales</taxon>
        <taxon>Mucorineae</taxon>
        <taxon>Rhizopodaceae</taxon>
        <taxon>Rhizopus</taxon>
    </lineage>
</organism>
<dbReference type="Pfam" id="PF01764">
    <property type="entry name" value="Lipase_3"/>
    <property type="match status" value="1"/>
</dbReference>
<feature type="chain" id="PRO_5040304520" description="Fungal lipase-type domain-containing protein" evidence="2">
    <location>
        <begin position="27"/>
        <end position="390"/>
    </location>
</feature>
<feature type="region of interest" description="Disordered" evidence="1">
    <location>
        <begin position="105"/>
        <end position="124"/>
    </location>
</feature>
<keyword evidence="2" id="KW-0732">Signal</keyword>
<dbReference type="SMR" id="A0A9P7CRB8"/>
<proteinExistence type="predicted"/>
<comment type="caution">
    <text evidence="4">The sequence shown here is derived from an EMBL/GenBank/DDBJ whole genome shotgun (WGS) entry which is preliminary data.</text>
</comment>
<dbReference type="PANTHER" id="PTHR45856">
    <property type="entry name" value="ALPHA/BETA-HYDROLASES SUPERFAMILY PROTEIN"/>
    <property type="match status" value="1"/>
</dbReference>
<dbReference type="OMA" id="SDVQAHN"/>
<sequence>MVSFISISQGIGLSLLVFSFILGSSAIPVSSKTHVVKRTTTKTTSALPSLITSRCSPPTSTGSASDLESESYNIKKNTEWYTAHGGNLTSISKRDDTEVGGMTLDLPSDAPSIEASDSTANASEDEVVTASAAQVEVLTMYAGVASTGYCKSVVPGNSWNCTQCLKWVPDGKVVTSFTSTLSDTHGFILRSDEQETLYVVFRGTSSFRSAITDLVFVFTDYTPVDGAKVHAGFYSSYNQIVDDYFPILQDQLTAYPSYQVIVTGHSLGGAQALLAGMDLYQRESRLSSKNLSIYTVGGPRVGNPTFAYYVESTGIPFYRSVNKRDIVPHVPTQAMGFLHPGVESWIKSGTSNVQICTAEIETKYCSNSIVPFTSISDHLSYFGIDEGDCS</sequence>
<dbReference type="CDD" id="cd00519">
    <property type="entry name" value="Lipase_3"/>
    <property type="match status" value="1"/>
</dbReference>
<feature type="domain" description="Fungal lipase-type" evidence="3">
    <location>
        <begin position="198"/>
        <end position="333"/>
    </location>
</feature>
<dbReference type="EMBL" id="JAANIU010000441">
    <property type="protein sequence ID" value="KAG1572257.1"/>
    <property type="molecule type" value="Genomic_DNA"/>
</dbReference>